<sequence length="344" mass="39117">MTTTLSLINLNKESLIPPDLFEFLTITIDTQGQEQLYCPSKAHIFYENFGSEEKLEMVAIPGGIFQMGSSETELGRRLHEGPQHLVKVAPFFMSKYPITQSQWRLVASLPKINRVLDLNPSDFQRADRPVERVSWYDVIEFCARLAKQTGWNYRLPSEAEWEYACRAGTTTSFHCGESITTDLANYDGRSSYGSEEKKECPPTSPCQPSSPPQPNTSPTRPFSHPSNSVENSNNESRYSFLGNYQGESREQTTQVKLFKFANAFSLYDLHGNVWEWCADHWHDDYIGAPSDGSVWLSNNENQFRVMRGGSWSNFSEDCRAASRAKSSPYDLSYYIGFRVAFSFA</sequence>
<dbReference type="PANTHER" id="PTHR23150">
    <property type="entry name" value="SULFATASE MODIFYING FACTOR 1, 2"/>
    <property type="match status" value="1"/>
</dbReference>
<feature type="region of interest" description="Disordered" evidence="1">
    <location>
        <begin position="186"/>
        <end position="234"/>
    </location>
</feature>
<feature type="compositionally biased region" description="Low complexity" evidence="1">
    <location>
        <begin position="216"/>
        <end position="234"/>
    </location>
</feature>
<reference evidence="3 4" key="1">
    <citation type="submission" date="2017-11" db="EMBL/GenBank/DDBJ databases">
        <title>Complete genome of a free-living desiccation-tolerant cyanobacterium and its photosynthetic adaptation to extreme terrestrial habitat.</title>
        <authorList>
            <person name="Shang J."/>
        </authorList>
    </citation>
    <scope>NUCLEOTIDE SEQUENCE [LARGE SCALE GENOMIC DNA]</scope>
    <source>
        <strain evidence="3 4">CCNUN1</strain>
    </source>
</reference>
<dbReference type="InterPro" id="IPR016187">
    <property type="entry name" value="CTDL_fold"/>
</dbReference>
<evidence type="ECO:0000256" key="1">
    <source>
        <dbReference type="SAM" id="MobiDB-lite"/>
    </source>
</evidence>
<evidence type="ECO:0000259" key="2">
    <source>
        <dbReference type="Pfam" id="PF03781"/>
    </source>
</evidence>
<name>A0A2K8SPP2_9NOSO</name>
<dbReference type="Gene3D" id="3.90.1580.10">
    <property type="entry name" value="paralog of FGE (formylglycine-generating enzyme)"/>
    <property type="match status" value="1"/>
</dbReference>
<feature type="compositionally biased region" description="Pro residues" evidence="1">
    <location>
        <begin position="202"/>
        <end position="215"/>
    </location>
</feature>
<dbReference type="Proteomes" id="UP000232003">
    <property type="component" value="Chromosome"/>
</dbReference>
<protein>
    <submittedName>
        <fullName evidence="3">Formylglycine-generating enzyme, required for sulfatase activity, containings SUMF1/FGE domain</fullName>
    </submittedName>
</protein>
<evidence type="ECO:0000313" key="3">
    <source>
        <dbReference type="EMBL" id="AUB37436.1"/>
    </source>
</evidence>
<gene>
    <name evidence="3" type="ORF">COO91_03381</name>
</gene>
<dbReference type="OrthoDB" id="9801841at2"/>
<keyword evidence="4" id="KW-1185">Reference proteome</keyword>
<dbReference type="InterPro" id="IPR005532">
    <property type="entry name" value="SUMF_dom"/>
</dbReference>
<feature type="domain" description="Sulfatase-modifying factor enzyme-like" evidence="2">
    <location>
        <begin position="56"/>
        <end position="340"/>
    </location>
</feature>
<dbReference type="SUPFAM" id="SSF56436">
    <property type="entry name" value="C-type lectin-like"/>
    <property type="match status" value="1"/>
</dbReference>
<proteinExistence type="predicted"/>
<dbReference type="KEGG" id="nfl:COO91_03381"/>
<dbReference type="RefSeq" id="WP_100899077.1">
    <property type="nucleotide sequence ID" value="NZ_CAWNNC010000001.1"/>
</dbReference>
<evidence type="ECO:0000313" key="4">
    <source>
        <dbReference type="Proteomes" id="UP000232003"/>
    </source>
</evidence>
<dbReference type="InterPro" id="IPR051043">
    <property type="entry name" value="Sulfatase_Mod_Factor_Kinase"/>
</dbReference>
<dbReference type="AlphaFoldDB" id="A0A2K8SPP2"/>
<dbReference type="EMBL" id="CP024785">
    <property type="protein sequence ID" value="AUB37436.1"/>
    <property type="molecule type" value="Genomic_DNA"/>
</dbReference>
<organism evidence="3 4">
    <name type="scientific">Nostoc flagelliforme CCNUN1</name>
    <dbReference type="NCBI Taxonomy" id="2038116"/>
    <lineage>
        <taxon>Bacteria</taxon>
        <taxon>Bacillati</taxon>
        <taxon>Cyanobacteriota</taxon>
        <taxon>Cyanophyceae</taxon>
        <taxon>Nostocales</taxon>
        <taxon>Nostocaceae</taxon>
        <taxon>Nostoc</taxon>
    </lineage>
</organism>
<dbReference type="Pfam" id="PF03781">
    <property type="entry name" value="FGE-sulfatase"/>
    <property type="match status" value="1"/>
</dbReference>
<dbReference type="GO" id="GO:0120147">
    <property type="term" value="F:formylglycine-generating oxidase activity"/>
    <property type="evidence" value="ECO:0007669"/>
    <property type="project" value="TreeGrafter"/>
</dbReference>
<accession>A0A2K8SPP2</accession>
<dbReference type="PANTHER" id="PTHR23150:SF35">
    <property type="entry name" value="BLL6746 PROTEIN"/>
    <property type="match status" value="1"/>
</dbReference>
<dbReference type="InterPro" id="IPR042095">
    <property type="entry name" value="SUMF_sf"/>
</dbReference>